<organism evidence="1 2">
    <name type="scientific">Achromobacter insolitus</name>
    <dbReference type="NCBI Taxonomy" id="217204"/>
    <lineage>
        <taxon>Bacteria</taxon>
        <taxon>Pseudomonadati</taxon>
        <taxon>Pseudomonadota</taxon>
        <taxon>Betaproteobacteria</taxon>
        <taxon>Burkholderiales</taxon>
        <taxon>Alcaligenaceae</taxon>
        <taxon>Achromobacter</taxon>
    </lineage>
</organism>
<dbReference type="AlphaFoldDB" id="A0A6S7F1P7"/>
<gene>
    <name evidence="1" type="ORF">LMG6000_01086</name>
</gene>
<proteinExistence type="predicted"/>
<evidence type="ECO:0000313" key="1">
    <source>
        <dbReference type="EMBL" id="CAB3930033.1"/>
    </source>
</evidence>
<accession>A0A6S7F1P7</accession>
<sequence>MTIIEYALKDEDGKVLMSRSFDRMYGESEKTFLTYASLLEDHKGARDELRARLNFWSEPLYTEIFYFPDQVAEK</sequence>
<protein>
    <submittedName>
        <fullName evidence="1">Uncharacterized protein</fullName>
    </submittedName>
</protein>
<reference evidence="1 2" key="1">
    <citation type="submission" date="2020-04" db="EMBL/GenBank/DDBJ databases">
        <authorList>
            <person name="De Canck E."/>
        </authorList>
    </citation>
    <scope>NUCLEOTIDE SEQUENCE [LARGE SCALE GENOMIC DNA]</scope>
    <source>
        <strain evidence="1 2">LMG 6000</strain>
    </source>
</reference>
<evidence type="ECO:0000313" key="2">
    <source>
        <dbReference type="Proteomes" id="UP000494183"/>
    </source>
</evidence>
<dbReference type="EMBL" id="CADILH010000002">
    <property type="protein sequence ID" value="CAB3930033.1"/>
    <property type="molecule type" value="Genomic_DNA"/>
</dbReference>
<dbReference type="RefSeq" id="WP_175212349.1">
    <property type="nucleotide sequence ID" value="NZ_CADILH010000002.1"/>
</dbReference>
<keyword evidence="2" id="KW-1185">Reference proteome</keyword>
<dbReference type="Proteomes" id="UP000494183">
    <property type="component" value="Unassembled WGS sequence"/>
</dbReference>
<name>A0A6S7F1P7_9BURK</name>